<comment type="function">
    <text evidence="6">May regulate adipocyte lipolysis and liver lipid accumulation.</text>
</comment>
<evidence type="ECO:0000256" key="3">
    <source>
        <dbReference type="ARBA" id="ARBA00022525"/>
    </source>
</evidence>
<evidence type="ECO:0000256" key="1">
    <source>
        <dbReference type="ARBA" id="ARBA00004613"/>
    </source>
</evidence>
<keyword evidence="11" id="KW-0472">Membrane</keyword>
<reference evidence="12" key="2">
    <citation type="submission" date="2025-08" db="UniProtKB">
        <authorList>
            <consortium name="Ensembl"/>
        </authorList>
    </citation>
    <scope>IDENTIFICATION</scope>
    <source>
        <strain evidence="12">Boxer</strain>
    </source>
</reference>
<dbReference type="FunFam" id="3.40.50.1820:FF:000103">
    <property type="entry name" value="Abhydrolase domain-containing 15"/>
    <property type="match status" value="1"/>
</dbReference>
<feature type="compositionally biased region" description="Low complexity" evidence="10">
    <location>
        <begin position="243"/>
        <end position="255"/>
    </location>
</feature>
<evidence type="ECO:0000256" key="7">
    <source>
        <dbReference type="ARBA" id="ARBA00066099"/>
    </source>
</evidence>
<dbReference type="GO" id="GO:0006629">
    <property type="term" value="P:lipid metabolic process"/>
    <property type="evidence" value="ECO:0000318"/>
    <property type="project" value="GO_Central"/>
</dbReference>
<protein>
    <recommendedName>
        <fullName evidence="8">Protein ABHD15</fullName>
    </recommendedName>
    <alternativeName>
        <fullName evidence="9">Alpha/beta hydrolase domain-containing protein 15</fullName>
    </alternativeName>
</protein>
<reference evidence="12" key="3">
    <citation type="submission" date="2025-09" db="UniProtKB">
        <authorList>
            <consortium name="Ensembl"/>
        </authorList>
    </citation>
    <scope>IDENTIFICATION</scope>
    <source>
        <strain evidence="12">Boxer</strain>
    </source>
</reference>
<keyword evidence="11" id="KW-0812">Transmembrane</keyword>
<proteinExistence type="inferred from homology"/>
<evidence type="ECO:0000256" key="10">
    <source>
        <dbReference type="SAM" id="MobiDB-lite"/>
    </source>
</evidence>
<evidence type="ECO:0000256" key="8">
    <source>
        <dbReference type="ARBA" id="ARBA00072863"/>
    </source>
</evidence>
<dbReference type="GO" id="GO:0034338">
    <property type="term" value="F:short-chain carboxylesterase activity"/>
    <property type="evidence" value="ECO:0000318"/>
    <property type="project" value="GO_Central"/>
</dbReference>
<dbReference type="InterPro" id="IPR050960">
    <property type="entry name" value="AB_hydrolase_4_sf"/>
</dbReference>
<feature type="region of interest" description="Disordered" evidence="10">
    <location>
        <begin position="1"/>
        <end position="91"/>
    </location>
</feature>
<evidence type="ECO:0000256" key="4">
    <source>
        <dbReference type="ARBA" id="ARBA00022553"/>
    </source>
</evidence>
<evidence type="ECO:0000313" key="13">
    <source>
        <dbReference type="Proteomes" id="UP000805418"/>
    </source>
</evidence>
<comment type="subunit">
    <text evidence="7">Interacts with PDE3B; this interaction regulates PDE3B's stability and expression and, thereby, impacts the antilipolytic action of insulin.</text>
</comment>
<dbReference type="GO" id="GO:0005576">
    <property type="term" value="C:extracellular region"/>
    <property type="evidence" value="ECO:0007669"/>
    <property type="project" value="UniProtKB-SubCell"/>
</dbReference>
<dbReference type="Gene3D" id="3.40.50.1820">
    <property type="entry name" value="alpha/beta hydrolase"/>
    <property type="match status" value="1"/>
</dbReference>
<sequence>MLPGDPAGAQMQARELAAPGALAPCSRPAVWRDARPALAGPEPDPPPSRALAQSRVPAGPRQTPRSESAAKPRREERPVAPAAAAAAPREPESLLPELGFIHVSLWLLLHRGSGGRSDAGSPRPPSATHRAGPRGGLGGDSDAHPHAAILGLRVSPLSAANTPTARVAALPTPFRLAGASSALLCGLGSFHLLLQLVAIAVQRTWGGTGGRARGAGPELAASRRATTNPERPPPPPPPPTPTPSAGEPRAAAGGRAEPRVERGARQGHSPAARRPPPAARGGLSRLAMPPWGAALALALALALLLAALALLGLLAQRLRRAVGASAAPGALGQDHREEADGGGAADRFSDGREPLPGGCRLICKPSALARCLLSALRRSTALEPLPRSWLSGPHLQTLCHFVLPVGPGPELAREYLQLADDGLVALDWVVGPCPRGRRVTNAGGLPAVLLVIPNAWGRLTRNVLGLCLLALERGYCPVIFHRRGHHGCPLVSPRLQPFGDPSDLKEAVTYIRFRHPAAPLFAVSEGSGSALLLSYLGECGSSSYVTGAACISPVLRCREWFEAGLPWPYERGFLLHQKIALSRYASALQDTVDTHKLFRSRSLREFEETLFCHTKSFPISWDTYWDHNDPLRDVDEAAVPVLCICSADDPVCGPPDHFLPTELFHSNPYFFLLLSHHGGHCGFLRQEPLPAWSHEVILEYFRALTEFFRTEERMKGLSRHRASFLGGRRRWGTLQKREVSPSSHLEEIFSWKRSYTSWFPSFLTLRLAAFFPGAWRQLGPEKTKVPRG</sequence>
<evidence type="ECO:0000256" key="11">
    <source>
        <dbReference type="SAM" id="Phobius"/>
    </source>
</evidence>
<feature type="region of interest" description="Disordered" evidence="10">
    <location>
        <begin position="206"/>
        <end position="281"/>
    </location>
</feature>
<feature type="region of interest" description="Disordered" evidence="10">
    <location>
        <begin position="325"/>
        <end position="351"/>
    </location>
</feature>
<dbReference type="PANTHER" id="PTHR10794">
    <property type="entry name" value="ABHYDROLASE DOMAIN-CONTAINING PROTEIN"/>
    <property type="match status" value="1"/>
</dbReference>
<keyword evidence="4" id="KW-0597">Phosphoprotein</keyword>
<accession>A0A8I3N8R8</accession>
<evidence type="ECO:0000256" key="6">
    <source>
        <dbReference type="ARBA" id="ARBA00053358"/>
    </source>
</evidence>
<dbReference type="Ensembl" id="ENSCAFT00845020012.1">
    <property type="protein sequence ID" value="ENSCAFP00845015678.1"/>
    <property type="gene ID" value="ENSCAFG00845011269.1"/>
</dbReference>
<evidence type="ECO:0000256" key="2">
    <source>
        <dbReference type="ARBA" id="ARBA00010884"/>
    </source>
</evidence>
<evidence type="ECO:0000256" key="5">
    <source>
        <dbReference type="ARBA" id="ARBA00022729"/>
    </source>
</evidence>
<feature type="compositionally biased region" description="Low complexity" evidence="10">
    <location>
        <begin position="79"/>
        <end position="88"/>
    </location>
</feature>
<feature type="compositionally biased region" description="Basic and acidic residues" evidence="10">
    <location>
        <begin position="68"/>
        <end position="78"/>
    </location>
</feature>
<dbReference type="OrthoDB" id="247542at2759"/>
<keyword evidence="5" id="KW-0732">Signal</keyword>
<dbReference type="PANTHER" id="PTHR10794:SF39">
    <property type="entry name" value="PROTEIN ABHD15"/>
    <property type="match status" value="1"/>
</dbReference>
<dbReference type="SUPFAM" id="SSF53474">
    <property type="entry name" value="alpha/beta-Hydrolases"/>
    <property type="match status" value="1"/>
</dbReference>
<reference evidence="12" key="1">
    <citation type="submission" date="2020-03" db="EMBL/GenBank/DDBJ databases">
        <title>Long-read based genome assembly of a Labrador retriever dog.</title>
        <authorList>
            <person name="Eory L."/>
            <person name="Zhang W."/>
            <person name="Schoenebeck J."/>
        </authorList>
    </citation>
    <scope>NUCLEOTIDE SEQUENCE [LARGE SCALE GENOMIC DNA]</scope>
    <source>
        <strain evidence="12">Labrador retriever</strain>
    </source>
</reference>
<comment type="similarity">
    <text evidence="2">Belongs to the AB hydrolase superfamily. AB hydrolase 4 family.</text>
</comment>
<name>A0A8I3N8R8_CANLF</name>
<evidence type="ECO:0000256" key="9">
    <source>
        <dbReference type="ARBA" id="ARBA00082877"/>
    </source>
</evidence>
<feature type="compositionally biased region" description="Pro residues" evidence="10">
    <location>
        <begin position="230"/>
        <end position="242"/>
    </location>
</feature>
<comment type="subcellular location">
    <subcellularLocation>
        <location evidence="1">Secreted</location>
    </subcellularLocation>
</comment>
<dbReference type="Proteomes" id="UP000805418">
    <property type="component" value="Chromosome 9"/>
</dbReference>
<dbReference type="InterPro" id="IPR029058">
    <property type="entry name" value="AB_hydrolase_fold"/>
</dbReference>
<dbReference type="AlphaFoldDB" id="A0A8I3N8R8"/>
<dbReference type="GO" id="GO:0047372">
    <property type="term" value="F:monoacylglycerol lipase activity"/>
    <property type="evidence" value="ECO:0000318"/>
    <property type="project" value="GO_Central"/>
</dbReference>
<feature type="transmembrane region" description="Helical" evidence="11">
    <location>
        <begin position="291"/>
        <end position="315"/>
    </location>
</feature>
<dbReference type="GeneTree" id="ENSGT00950000182902"/>
<feature type="region of interest" description="Disordered" evidence="10">
    <location>
        <begin position="113"/>
        <end position="144"/>
    </location>
</feature>
<organism evidence="12 13">
    <name type="scientific">Canis lupus familiaris</name>
    <name type="common">Dog</name>
    <name type="synonym">Canis familiaris</name>
    <dbReference type="NCBI Taxonomy" id="9615"/>
    <lineage>
        <taxon>Eukaryota</taxon>
        <taxon>Metazoa</taxon>
        <taxon>Chordata</taxon>
        <taxon>Craniata</taxon>
        <taxon>Vertebrata</taxon>
        <taxon>Euteleostomi</taxon>
        <taxon>Mammalia</taxon>
        <taxon>Eutheria</taxon>
        <taxon>Laurasiatheria</taxon>
        <taxon>Carnivora</taxon>
        <taxon>Caniformia</taxon>
        <taxon>Canidae</taxon>
        <taxon>Canis</taxon>
    </lineage>
</organism>
<gene>
    <name evidence="12" type="primary">ABHD15</name>
</gene>
<evidence type="ECO:0000313" key="12">
    <source>
        <dbReference type="Ensembl" id="ENSCAFP00845015678.1"/>
    </source>
</evidence>
<keyword evidence="11" id="KW-1133">Transmembrane helix</keyword>
<keyword evidence="3" id="KW-0964">Secreted</keyword>
<keyword evidence="13" id="KW-1185">Reference proteome</keyword>